<keyword evidence="1" id="KW-0167">Capsid protein</keyword>
<dbReference type="GeneID" id="80398396"/>
<sequence length="130" mass="13903">MQMADITIKKADGVTNVVYSQLTASAGDRSPAVWRNNTSATLRGNRATFTMESHPNGPGTARRVNCKHSYHVVRTVDGQEVVVATIPTEATSVLPQGLTDSEISEAIEQATNMFAATLIRQSIALGYAPV</sequence>
<dbReference type="GO" id="GO:0019028">
    <property type="term" value="C:viral capsid"/>
    <property type="evidence" value="ECO:0007669"/>
    <property type="project" value="UniProtKB-KW"/>
</dbReference>
<organism evidence="1 2">
    <name type="scientific">ssRNA phage SRR7976300_8</name>
    <dbReference type="NCBI Taxonomy" id="2786657"/>
    <lineage>
        <taxon>Viruses</taxon>
        <taxon>Riboviria</taxon>
        <taxon>Orthornavirae</taxon>
        <taxon>Lenarviricota</taxon>
        <taxon>Leviviricetes</taxon>
        <taxon>Norzivirales</taxon>
        <taxon>Fiersviridae</taxon>
        <taxon>Ideskevirus</taxon>
        <taxon>Ideskevirus lutadaptatum</taxon>
    </lineage>
</organism>
<gene>
    <name evidence="1" type="primary">SRR7976300_8_2</name>
</gene>
<dbReference type="RefSeq" id="YP_010769394.1">
    <property type="nucleotide sequence ID" value="NC_073961.1"/>
</dbReference>
<accession>A0A8S5L1W7</accession>
<keyword evidence="2" id="KW-1185">Reference proteome</keyword>
<keyword evidence="1" id="KW-0946">Virion</keyword>
<dbReference type="Proteomes" id="UP000676968">
    <property type="component" value="Segment"/>
</dbReference>
<proteinExistence type="predicted"/>
<evidence type="ECO:0000313" key="1">
    <source>
        <dbReference type="EMBL" id="DAD51106.1"/>
    </source>
</evidence>
<dbReference type="KEGG" id="vg:80398396"/>
<reference evidence="1" key="1">
    <citation type="submission" date="2020-09" db="EMBL/GenBank/DDBJ databases">
        <title>Leviviricetes taxonomy.</title>
        <authorList>
            <person name="Stockdale S.R."/>
            <person name="Callanan J."/>
            <person name="Adriaenssens E.M."/>
            <person name="Kuhn J.H."/>
            <person name="Rumnieks J."/>
            <person name="Shkoporov A."/>
            <person name="Draper L.A."/>
            <person name="Ross P."/>
            <person name="Hill C."/>
        </authorList>
    </citation>
    <scope>NUCLEOTIDE SEQUENCE</scope>
</reference>
<evidence type="ECO:0000313" key="2">
    <source>
        <dbReference type="Proteomes" id="UP000676968"/>
    </source>
</evidence>
<name>A0A8S5L1W7_9VIRU</name>
<protein>
    <submittedName>
        <fullName evidence="1">Coat protein</fullName>
    </submittedName>
</protein>
<dbReference type="EMBL" id="BK013721">
    <property type="protein sequence ID" value="DAD51106.1"/>
    <property type="molecule type" value="Genomic_RNA"/>
</dbReference>